<dbReference type="Proteomes" id="UP000198584">
    <property type="component" value="Unassembled WGS sequence"/>
</dbReference>
<gene>
    <name evidence="2" type="ORF">SAMN05421743_11063</name>
</gene>
<dbReference type="AlphaFoldDB" id="A0A1H4F182"/>
<organism evidence="2 3">
    <name type="scientific">Thalassobacillus cyri</name>
    <dbReference type="NCBI Taxonomy" id="571932"/>
    <lineage>
        <taxon>Bacteria</taxon>
        <taxon>Bacillati</taxon>
        <taxon>Bacillota</taxon>
        <taxon>Bacilli</taxon>
        <taxon>Bacillales</taxon>
        <taxon>Bacillaceae</taxon>
        <taxon>Thalassobacillus</taxon>
    </lineage>
</organism>
<reference evidence="2 3" key="1">
    <citation type="submission" date="2016-10" db="EMBL/GenBank/DDBJ databases">
        <authorList>
            <person name="de Groot N.N."/>
        </authorList>
    </citation>
    <scope>NUCLEOTIDE SEQUENCE [LARGE SCALE GENOMIC DNA]</scope>
    <source>
        <strain evidence="2 3">CCM7597</strain>
    </source>
</reference>
<evidence type="ECO:0000313" key="3">
    <source>
        <dbReference type="Proteomes" id="UP000198584"/>
    </source>
</evidence>
<evidence type="ECO:0000259" key="1">
    <source>
        <dbReference type="Pfam" id="PF17115"/>
    </source>
</evidence>
<sequence>MKKGLLLSVAVVSAGILLFTGYQMVGAKEGKSEKVVERDDAEALTVDLEMGVGSLNVSPGTKKWVEGQFEYDNTKKEAVVSYKRSGKEGHIDISEKRKWFQVNIFGFNKKSEWKIQLNEEVPTDLNVETGVSDSYLDLRELNLTELDIDTGVGDVTLDLSGERKESFHTSIDSGVGANRIYLPKEIGVKLKVDKGVGDLNIEDLIVKGDGTYVNEAYENGADVVMEIDIDMGVGDITLEVK</sequence>
<name>A0A1H4F182_9BACI</name>
<dbReference type="RefSeq" id="WP_176791532.1">
    <property type="nucleotide sequence ID" value="NZ_FNQR01000010.1"/>
</dbReference>
<feature type="domain" description="DUF2154" evidence="1">
    <location>
        <begin position="39"/>
        <end position="131"/>
    </location>
</feature>
<accession>A0A1H4F182</accession>
<dbReference type="Pfam" id="PF17115">
    <property type="entry name" value="Toast_rack_N"/>
    <property type="match status" value="1"/>
</dbReference>
<dbReference type="InterPro" id="IPR031346">
    <property type="entry name" value="DUF2154_N"/>
</dbReference>
<proteinExistence type="predicted"/>
<evidence type="ECO:0000313" key="2">
    <source>
        <dbReference type="EMBL" id="SEA90737.1"/>
    </source>
</evidence>
<protein>
    <submittedName>
        <fullName evidence="2">Cell wall-active antibiotics response 4TMS YvqF</fullName>
    </submittedName>
</protein>
<keyword evidence="3" id="KW-1185">Reference proteome</keyword>
<dbReference type="EMBL" id="FNQR01000010">
    <property type="protein sequence ID" value="SEA90737.1"/>
    <property type="molecule type" value="Genomic_DNA"/>
</dbReference>
<dbReference type="STRING" id="571932.SAMN05421743_11063"/>